<evidence type="ECO:0000313" key="2">
    <source>
        <dbReference type="EMBL" id="EGD72624.1"/>
    </source>
</evidence>
<proteinExistence type="predicted"/>
<organism evidence="3">
    <name type="scientific">Salpingoeca rosetta (strain ATCC 50818 / BSB-021)</name>
    <dbReference type="NCBI Taxonomy" id="946362"/>
    <lineage>
        <taxon>Eukaryota</taxon>
        <taxon>Choanoflagellata</taxon>
        <taxon>Craspedida</taxon>
        <taxon>Salpingoecidae</taxon>
        <taxon>Salpingoeca</taxon>
    </lineage>
</organism>
<protein>
    <submittedName>
        <fullName evidence="2">Uncharacterized protein</fullName>
    </submittedName>
</protein>
<sequence length="187" mass="20658">MQRAVRKVLPLRVRVFDDFQSSVSCLVLMTMSGDNNDIDGANSGSGSTGAAGSDTGGTATLEDFGDWGLEDDGPKRPACFEFFGRWKRCTTAVNQLKSYYIYGEIDSCQEEWQDLKECLKCKVQKPAVAAERWEAYTGSKKAKEEAVSPVGTIWPTRTEEERPDYGGTHDTLEPPRDTSAKLPDNTN</sequence>
<dbReference type="OrthoDB" id="2017405at2759"/>
<keyword evidence="3" id="KW-1185">Reference proteome</keyword>
<dbReference type="GeneID" id="16075030"/>
<dbReference type="PANTHER" id="PTHR28052">
    <property type="entry name" value="UPF0545 PROTEIN C22ORF39"/>
    <property type="match status" value="1"/>
</dbReference>
<dbReference type="Proteomes" id="UP000007799">
    <property type="component" value="Unassembled WGS sequence"/>
</dbReference>
<dbReference type="OMA" id="RTHEQYS"/>
<reference evidence="2" key="1">
    <citation type="submission" date="2009-08" db="EMBL/GenBank/DDBJ databases">
        <title>Annotation of Salpingoeca rosetta.</title>
        <authorList>
            <consortium name="The Broad Institute Genome Sequencing Platform"/>
            <person name="Russ C."/>
            <person name="Cuomo C."/>
            <person name="Burger G."/>
            <person name="Gray M.W."/>
            <person name="Holland P.W.H."/>
            <person name="King N."/>
            <person name="Lang F.B.F."/>
            <person name="Roger A.J."/>
            <person name="Ruiz-Trillo I."/>
            <person name="Young S.K."/>
            <person name="Zeng Q."/>
            <person name="Gargeya S."/>
            <person name="Alvarado L."/>
            <person name="Berlin A."/>
            <person name="Chapman S.B."/>
            <person name="Chen Z."/>
            <person name="Freedman E."/>
            <person name="Gellesch M."/>
            <person name="Goldberg J."/>
            <person name="Griggs A."/>
            <person name="Gujja S."/>
            <person name="Heilman E."/>
            <person name="Heiman D."/>
            <person name="Howarth C."/>
            <person name="Mehta T."/>
            <person name="Neiman D."/>
            <person name="Pearson M."/>
            <person name="Roberts A."/>
            <person name="Saif S."/>
            <person name="Shea T."/>
            <person name="Shenoy N."/>
            <person name="Sisk P."/>
            <person name="Stolte C."/>
            <person name="Sykes S."/>
            <person name="White J."/>
            <person name="Yandava C."/>
            <person name="Haas B."/>
            <person name="Nusbaum C."/>
            <person name="Birren B."/>
        </authorList>
    </citation>
    <scope>NUCLEOTIDE SEQUENCE [LARGE SCALE GENOMIC DNA]</scope>
    <source>
        <strain evidence="2">ATCC 50818</strain>
    </source>
</reference>
<dbReference type="EMBL" id="GL832964">
    <property type="protein sequence ID" value="EGD72624.1"/>
    <property type="molecule type" value="Genomic_DNA"/>
</dbReference>
<dbReference type="RefSeq" id="XP_004994447.1">
    <property type="nucleotide sequence ID" value="XM_004994390.1"/>
</dbReference>
<dbReference type="KEGG" id="sre:PTSG_04359"/>
<dbReference type="InterPro" id="IPR021475">
    <property type="entry name" value="Pants/Emi1-like"/>
</dbReference>
<dbReference type="AlphaFoldDB" id="F2U8B6"/>
<evidence type="ECO:0000256" key="1">
    <source>
        <dbReference type="SAM" id="MobiDB-lite"/>
    </source>
</evidence>
<accession>F2U8B6</accession>
<name>F2U8B6_SALR5</name>
<dbReference type="PANTHER" id="PTHR28052:SF1">
    <property type="entry name" value="UPF0545 PROTEIN C22ORF39"/>
    <property type="match status" value="1"/>
</dbReference>
<dbReference type="Pfam" id="PF11326">
    <property type="entry name" value="PANTS-like"/>
    <property type="match status" value="1"/>
</dbReference>
<gene>
    <name evidence="2" type="ORF">PTSG_04359</name>
</gene>
<evidence type="ECO:0000313" key="3">
    <source>
        <dbReference type="Proteomes" id="UP000007799"/>
    </source>
</evidence>
<dbReference type="InParanoid" id="F2U8B6"/>
<dbReference type="eggNOG" id="ENOG502S4MN">
    <property type="taxonomic scope" value="Eukaryota"/>
</dbReference>
<feature type="region of interest" description="Disordered" evidence="1">
    <location>
        <begin position="140"/>
        <end position="187"/>
    </location>
</feature>
<feature type="compositionally biased region" description="Basic and acidic residues" evidence="1">
    <location>
        <begin position="170"/>
        <end position="179"/>
    </location>
</feature>